<protein>
    <submittedName>
        <fullName evidence="1">NAD(P)-binding protein</fullName>
    </submittedName>
</protein>
<keyword evidence="2" id="KW-1185">Reference proteome</keyword>
<sequence>MPPTAQQIVVILGAGPGLGFGLAKVFSSVGHPVALLSRSLPRLEELAEQLNSDPLGKDGVVRGRARAYQVDATKEDSIRSAFGRFETDFQSEKGHEGARVHTGIFNPGGGFFMSGLLETKPEQLESAFLSQTMGGFLFSRAVVEAIKSRPDFGAKPSEEAFGNILISGATASLRGSKKLSAFAASKCGLRAIAQSAAREFHPEGIHVAHFIIDGLIVTERTDKMLGTNYESGTRMDTNDIAQVYLDVSRQKKSAWTHEIDLRPFSETF</sequence>
<evidence type="ECO:0000313" key="1">
    <source>
        <dbReference type="EMBL" id="PWN51997.1"/>
    </source>
</evidence>
<name>A0ACD0P1V3_9BASI</name>
<dbReference type="Proteomes" id="UP000245626">
    <property type="component" value="Unassembled WGS sequence"/>
</dbReference>
<gene>
    <name evidence="1" type="ORF">IE53DRAFT_341404</name>
</gene>
<dbReference type="EMBL" id="KZ819803">
    <property type="protein sequence ID" value="PWN51997.1"/>
    <property type="molecule type" value="Genomic_DNA"/>
</dbReference>
<accession>A0ACD0P1V3</accession>
<proteinExistence type="predicted"/>
<evidence type="ECO:0000313" key="2">
    <source>
        <dbReference type="Proteomes" id="UP000245626"/>
    </source>
</evidence>
<reference evidence="1 2" key="1">
    <citation type="journal article" date="2018" name="Mol. Biol. Evol.">
        <title>Broad Genomic Sampling Reveals a Smut Pathogenic Ancestry of the Fungal Clade Ustilaginomycotina.</title>
        <authorList>
            <person name="Kijpornyongpan T."/>
            <person name="Mondo S.J."/>
            <person name="Barry K."/>
            <person name="Sandor L."/>
            <person name="Lee J."/>
            <person name="Lipzen A."/>
            <person name="Pangilinan J."/>
            <person name="LaButti K."/>
            <person name="Hainaut M."/>
            <person name="Henrissat B."/>
            <person name="Grigoriev I.V."/>
            <person name="Spatafora J.W."/>
            <person name="Aime M.C."/>
        </authorList>
    </citation>
    <scope>NUCLEOTIDE SEQUENCE [LARGE SCALE GENOMIC DNA]</scope>
    <source>
        <strain evidence="1 2">SA 807</strain>
    </source>
</reference>
<organism evidence="1 2">
    <name type="scientific">Violaceomyces palustris</name>
    <dbReference type="NCBI Taxonomy" id="1673888"/>
    <lineage>
        <taxon>Eukaryota</taxon>
        <taxon>Fungi</taxon>
        <taxon>Dikarya</taxon>
        <taxon>Basidiomycota</taxon>
        <taxon>Ustilaginomycotina</taxon>
        <taxon>Ustilaginomycetes</taxon>
        <taxon>Violaceomycetales</taxon>
        <taxon>Violaceomycetaceae</taxon>
        <taxon>Violaceomyces</taxon>
    </lineage>
</organism>